<feature type="signal peptide" evidence="7">
    <location>
        <begin position="1"/>
        <end position="26"/>
    </location>
</feature>
<keyword evidence="3" id="KW-0255">Endonuclease</keyword>
<sequence length="270" mass="30879">MKSEKRFLAGILLNLSLLLSAANAQAWGDNGHQIVGEIAWGFLQPEVKSRVTELLQIAGEPGLAEASTWADRIRHDEQYKWTAPLHYINLPRDWHGYVEARDCPPAGCIVKALEKYEEILRSPDTTESERAEALLFVAHFVGDLHQPMHTGLREDRGGNDIEVQFFGFPTNLHALWDVYLPAGFAEDWRKYAQRQQWEITEAQRSAWQRSHSEEWAAESHALAHSYAYTAEKFLGEDYYQRNRAFVEQRLRQGGVRLAGVINRALGAREH</sequence>
<evidence type="ECO:0000256" key="7">
    <source>
        <dbReference type="SAM" id="SignalP"/>
    </source>
</evidence>
<evidence type="ECO:0000256" key="5">
    <source>
        <dbReference type="ARBA" id="ARBA00023157"/>
    </source>
</evidence>
<keyword evidence="5" id="KW-1015">Disulfide bond</keyword>
<name>A0ABY2UH52_9GAMM</name>
<evidence type="ECO:0000256" key="4">
    <source>
        <dbReference type="ARBA" id="ARBA00022801"/>
    </source>
</evidence>
<dbReference type="InterPro" id="IPR003154">
    <property type="entry name" value="S1/P1nuclease"/>
</dbReference>
<dbReference type="RefSeq" id="WP_138235898.1">
    <property type="nucleotide sequence ID" value="NZ_CP185860.1"/>
</dbReference>
<dbReference type="PANTHER" id="PTHR33146">
    <property type="entry name" value="ENDONUCLEASE 4"/>
    <property type="match status" value="1"/>
</dbReference>
<protein>
    <submittedName>
        <fullName evidence="8">S1/P1 Nuclease</fullName>
    </submittedName>
</protein>
<keyword evidence="1" id="KW-0540">Nuclease</keyword>
<evidence type="ECO:0000256" key="3">
    <source>
        <dbReference type="ARBA" id="ARBA00022759"/>
    </source>
</evidence>
<evidence type="ECO:0000313" key="8">
    <source>
        <dbReference type="EMBL" id="TLM76990.1"/>
    </source>
</evidence>
<evidence type="ECO:0000313" key="9">
    <source>
        <dbReference type="Proteomes" id="UP000306791"/>
    </source>
</evidence>
<proteinExistence type="predicted"/>
<evidence type="ECO:0000256" key="6">
    <source>
        <dbReference type="ARBA" id="ARBA00023180"/>
    </source>
</evidence>
<reference evidence="8 9" key="1">
    <citation type="submission" date="2019-05" db="EMBL/GenBank/DDBJ databases">
        <title>Microbulbifer harenosus sp. nov., an alginate-degrading bacterium isolated from coastal sand.</title>
        <authorList>
            <person name="Huang H."/>
            <person name="Mo K."/>
            <person name="Bao S."/>
        </authorList>
    </citation>
    <scope>NUCLEOTIDE SEQUENCE [LARGE SCALE GENOMIC DNA]</scope>
    <source>
        <strain evidence="8 9">HB161719</strain>
    </source>
</reference>
<keyword evidence="6" id="KW-0325">Glycoprotein</keyword>
<dbReference type="Pfam" id="PF02265">
    <property type="entry name" value="S1-P1_nuclease"/>
    <property type="match status" value="1"/>
</dbReference>
<keyword evidence="9" id="KW-1185">Reference proteome</keyword>
<feature type="chain" id="PRO_5046957460" evidence="7">
    <location>
        <begin position="27"/>
        <end position="270"/>
    </location>
</feature>
<accession>A0ABY2UH52</accession>
<keyword evidence="4" id="KW-0378">Hydrolase</keyword>
<keyword evidence="2" id="KW-0479">Metal-binding</keyword>
<dbReference type="PANTHER" id="PTHR33146:SF26">
    <property type="entry name" value="ENDONUCLEASE 4"/>
    <property type="match status" value="1"/>
</dbReference>
<organism evidence="8 9">
    <name type="scientific">Microbulbifer harenosus</name>
    <dbReference type="NCBI Taxonomy" id="2576840"/>
    <lineage>
        <taxon>Bacteria</taxon>
        <taxon>Pseudomonadati</taxon>
        <taxon>Pseudomonadota</taxon>
        <taxon>Gammaproteobacteria</taxon>
        <taxon>Cellvibrionales</taxon>
        <taxon>Microbulbiferaceae</taxon>
        <taxon>Microbulbifer</taxon>
    </lineage>
</organism>
<dbReference type="EMBL" id="VANI01000011">
    <property type="protein sequence ID" value="TLM76990.1"/>
    <property type="molecule type" value="Genomic_DNA"/>
</dbReference>
<dbReference type="SUPFAM" id="SSF48537">
    <property type="entry name" value="Phospholipase C/P1 nuclease"/>
    <property type="match status" value="1"/>
</dbReference>
<comment type="caution">
    <text evidence="8">The sequence shown here is derived from an EMBL/GenBank/DDBJ whole genome shotgun (WGS) entry which is preliminary data.</text>
</comment>
<dbReference type="Gene3D" id="1.10.575.10">
    <property type="entry name" value="P1 Nuclease"/>
    <property type="match status" value="1"/>
</dbReference>
<evidence type="ECO:0000256" key="1">
    <source>
        <dbReference type="ARBA" id="ARBA00022722"/>
    </source>
</evidence>
<evidence type="ECO:0000256" key="2">
    <source>
        <dbReference type="ARBA" id="ARBA00022723"/>
    </source>
</evidence>
<dbReference type="CDD" id="cd11010">
    <property type="entry name" value="S1-P1_nuclease"/>
    <property type="match status" value="1"/>
</dbReference>
<gene>
    <name evidence="8" type="ORF">FDY93_11555</name>
</gene>
<dbReference type="InterPro" id="IPR008947">
    <property type="entry name" value="PLipase_C/P1_nuclease_dom_sf"/>
</dbReference>
<dbReference type="Proteomes" id="UP000306791">
    <property type="component" value="Unassembled WGS sequence"/>
</dbReference>
<keyword evidence="7" id="KW-0732">Signal</keyword>